<evidence type="ECO:0000256" key="6">
    <source>
        <dbReference type="ARBA" id="ARBA00035292"/>
    </source>
</evidence>
<keyword evidence="3 7" id="KW-0694">RNA-binding</keyword>
<feature type="region of interest" description="Disordered" evidence="8">
    <location>
        <begin position="184"/>
        <end position="205"/>
    </location>
</feature>
<dbReference type="InterPro" id="IPR020594">
    <property type="entry name" value="Ribosomal_bL9_bac/chp"/>
</dbReference>
<dbReference type="EMBL" id="BMOV01000006">
    <property type="protein sequence ID" value="GGO13215.1"/>
    <property type="molecule type" value="Genomic_DNA"/>
</dbReference>
<dbReference type="HAMAP" id="MF_00503">
    <property type="entry name" value="Ribosomal_bL9"/>
    <property type="match status" value="1"/>
</dbReference>
<dbReference type="Gene3D" id="3.40.5.10">
    <property type="entry name" value="Ribosomal protein L9, N-terminal domain"/>
    <property type="match status" value="1"/>
</dbReference>
<dbReference type="InterPro" id="IPR009027">
    <property type="entry name" value="Ribosomal_bL9/RNase_H1_N"/>
</dbReference>
<gene>
    <name evidence="7 10" type="primary">rplI</name>
    <name evidence="10" type="ORF">GCM10007972_19190</name>
</gene>
<evidence type="ECO:0000256" key="3">
    <source>
        <dbReference type="ARBA" id="ARBA00022884"/>
    </source>
</evidence>
<dbReference type="InterPro" id="IPR020070">
    <property type="entry name" value="Ribosomal_bL9_N"/>
</dbReference>
<evidence type="ECO:0000256" key="7">
    <source>
        <dbReference type="HAMAP-Rule" id="MF_00503"/>
    </source>
</evidence>
<comment type="similarity">
    <text evidence="1 7">Belongs to the bacterial ribosomal protein bL9 family.</text>
</comment>
<dbReference type="InterPro" id="IPR020069">
    <property type="entry name" value="Ribosomal_bL9_C"/>
</dbReference>
<dbReference type="Pfam" id="PF01281">
    <property type="entry name" value="Ribosomal_L9_N"/>
    <property type="match status" value="1"/>
</dbReference>
<keyword evidence="11" id="KW-1185">Reference proteome</keyword>
<dbReference type="InterPro" id="IPR036935">
    <property type="entry name" value="Ribosomal_bL9_N_sf"/>
</dbReference>
<dbReference type="Gene3D" id="3.10.430.100">
    <property type="entry name" value="Ribosomal protein L9, C-terminal domain"/>
    <property type="match status" value="1"/>
</dbReference>
<name>A0ABQ2LE73_9PROT</name>
<keyword evidence="2 7" id="KW-0699">rRNA-binding</keyword>
<reference evidence="11" key="1">
    <citation type="journal article" date="2019" name="Int. J. Syst. Evol. Microbiol.">
        <title>The Global Catalogue of Microorganisms (GCM) 10K type strain sequencing project: providing services to taxonomists for standard genome sequencing and annotation.</title>
        <authorList>
            <consortium name="The Broad Institute Genomics Platform"/>
            <consortium name="The Broad Institute Genome Sequencing Center for Infectious Disease"/>
            <person name="Wu L."/>
            <person name="Ma J."/>
        </authorList>
    </citation>
    <scope>NUCLEOTIDE SEQUENCE [LARGE SCALE GENOMIC DNA]</scope>
    <source>
        <strain evidence="11">JCM 17843</strain>
    </source>
</reference>
<organism evidence="10 11">
    <name type="scientific">Iodidimonas muriae</name>
    <dbReference type="NCBI Taxonomy" id="261467"/>
    <lineage>
        <taxon>Bacteria</taxon>
        <taxon>Pseudomonadati</taxon>
        <taxon>Pseudomonadota</taxon>
        <taxon>Alphaproteobacteria</taxon>
        <taxon>Iodidimonadales</taxon>
        <taxon>Iodidimonadaceae</taxon>
        <taxon>Iodidimonas</taxon>
    </lineage>
</organism>
<comment type="caution">
    <text evidence="10">The sequence shown here is derived from an EMBL/GenBank/DDBJ whole genome shotgun (WGS) entry which is preliminary data.</text>
</comment>
<accession>A0ABQ2LE73</accession>
<evidence type="ECO:0000313" key="11">
    <source>
        <dbReference type="Proteomes" id="UP000602381"/>
    </source>
</evidence>
<dbReference type="RefSeq" id="WP_150005106.1">
    <property type="nucleotide sequence ID" value="NZ_BMOV01000006.1"/>
</dbReference>
<protein>
    <recommendedName>
        <fullName evidence="6 7">Large ribosomal subunit protein bL9</fullName>
    </recommendedName>
</protein>
<evidence type="ECO:0000256" key="5">
    <source>
        <dbReference type="ARBA" id="ARBA00023274"/>
    </source>
</evidence>
<evidence type="ECO:0000256" key="4">
    <source>
        <dbReference type="ARBA" id="ARBA00022980"/>
    </source>
</evidence>
<dbReference type="PROSITE" id="PS00651">
    <property type="entry name" value="RIBOSOMAL_L9"/>
    <property type="match status" value="1"/>
</dbReference>
<dbReference type="NCBIfam" id="TIGR00158">
    <property type="entry name" value="L9"/>
    <property type="match status" value="1"/>
</dbReference>
<dbReference type="InterPro" id="IPR036791">
    <property type="entry name" value="Ribosomal_bL9_C_sf"/>
</dbReference>
<dbReference type="Pfam" id="PF03948">
    <property type="entry name" value="Ribosomal_L9_C"/>
    <property type="match status" value="1"/>
</dbReference>
<feature type="domain" description="Ribosomal protein L9" evidence="9">
    <location>
        <begin position="13"/>
        <end position="40"/>
    </location>
</feature>
<dbReference type="Proteomes" id="UP000602381">
    <property type="component" value="Unassembled WGS sequence"/>
</dbReference>
<sequence length="205" mass="22473">MKVILLERVPNLGQMGDEVNVKPGFARNFLLPRSKALRATVANRKAFEARRKDIEAQNLARREEAEAVAGKMTGARFVLVRQAGESGQLYGSVTARDVADALGELGFQVVRSQVELQKPIKELGLHTVLVRLHPEVSVDVTANVARSETEAEQQWKIGGAVLGDDADDLEDEADMDTEQLVQDLLEDEDADDADMSSESEDEDNA</sequence>
<evidence type="ECO:0000313" key="10">
    <source>
        <dbReference type="EMBL" id="GGO13215.1"/>
    </source>
</evidence>
<evidence type="ECO:0000256" key="1">
    <source>
        <dbReference type="ARBA" id="ARBA00010605"/>
    </source>
</evidence>
<dbReference type="GO" id="GO:0005840">
    <property type="term" value="C:ribosome"/>
    <property type="evidence" value="ECO:0007669"/>
    <property type="project" value="UniProtKB-KW"/>
</dbReference>
<dbReference type="InterPro" id="IPR000244">
    <property type="entry name" value="Ribosomal_bL9"/>
</dbReference>
<evidence type="ECO:0000256" key="2">
    <source>
        <dbReference type="ARBA" id="ARBA00022730"/>
    </source>
</evidence>
<proteinExistence type="inferred from homology"/>
<dbReference type="SUPFAM" id="SSF55653">
    <property type="entry name" value="Ribosomal protein L9 C-domain"/>
    <property type="match status" value="1"/>
</dbReference>
<keyword evidence="4 7" id="KW-0689">Ribosomal protein</keyword>
<evidence type="ECO:0000259" key="9">
    <source>
        <dbReference type="PROSITE" id="PS00651"/>
    </source>
</evidence>
<evidence type="ECO:0000256" key="8">
    <source>
        <dbReference type="SAM" id="MobiDB-lite"/>
    </source>
</evidence>
<keyword evidence="5 7" id="KW-0687">Ribonucleoprotein</keyword>
<dbReference type="PANTHER" id="PTHR21368">
    <property type="entry name" value="50S RIBOSOMAL PROTEIN L9"/>
    <property type="match status" value="1"/>
</dbReference>
<dbReference type="SUPFAM" id="SSF55658">
    <property type="entry name" value="L9 N-domain-like"/>
    <property type="match status" value="1"/>
</dbReference>
<comment type="function">
    <text evidence="7">Binds to the 23S rRNA.</text>
</comment>